<feature type="transmembrane region" description="Helical" evidence="5">
    <location>
        <begin position="287"/>
        <end position="310"/>
    </location>
</feature>
<feature type="transmembrane region" description="Helical" evidence="5">
    <location>
        <begin position="344"/>
        <end position="363"/>
    </location>
</feature>
<keyword evidence="3 5" id="KW-1133">Transmembrane helix</keyword>
<evidence type="ECO:0000256" key="2">
    <source>
        <dbReference type="ARBA" id="ARBA00022692"/>
    </source>
</evidence>
<organism evidence="7 8">
    <name type="scientific">Nocardioides marmoribigeumensis</name>
    <dbReference type="NCBI Taxonomy" id="433649"/>
    <lineage>
        <taxon>Bacteria</taxon>
        <taxon>Bacillati</taxon>
        <taxon>Actinomycetota</taxon>
        <taxon>Actinomycetes</taxon>
        <taxon>Propionibacteriales</taxon>
        <taxon>Nocardioidaceae</taxon>
        <taxon>Nocardioides</taxon>
    </lineage>
</organism>
<feature type="transmembrane region" description="Helical" evidence="5">
    <location>
        <begin position="63"/>
        <end position="86"/>
    </location>
</feature>
<evidence type="ECO:0000259" key="6">
    <source>
        <dbReference type="Pfam" id="PF01699"/>
    </source>
</evidence>
<evidence type="ECO:0000256" key="4">
    <source>
        <dbReference type="ARBA" id="ARBA00023136"/>
    </source>
</evidence>
<dbReference type="PANTHER" id="PTHR37958">
    <property type="entry name" value="SODIUM-POTASSIUM/PROTON ANTIPORTER CHAA"/>
    <property type="match status" value="1"/>
</dbReference>
<evidence type="ECO:0000256" key="1">
    <source>
        <dbReference type="ARBA" id="ARBA00004141"/>
    </source>
</evidence>
<dbReference type="RefSeq" id="WP_310299749.1">
    <property type="nucleotide sequence ID" value="NZ_BAAAPS010000007.1"/>
</dbReference>
<proteinExistence type="predicted"/>
<keyword evidence="8" id="KW-1185">Reference proteome</keyword>
<feature type="domain" description="Sodium/calcium exchanger membrane region" evidence="6">
    <location>
        <begin position="32"/>
        <end position="185"/>
    </location>
</feature>
<comment type="subcellular location">
    <subcellularLocation>
        <location evidence="1">Membrane</location>
        <topology evidence="1">Multi-pass membrane protein</topology>
    </subcellularLocation>
</comment>
<name>A0ABU2BTI6_9ACTN</name>
<accession>A0ABU2BTI6</accession>
<dbReference type="InterPro" id="IPR052946">
    <property type="entry name" value="Alkaline_pH_Ca-Antiporter"/>
</dbReference>
<dbReference type="InterPro" id="IPR004837">
    <property type="entry name" value="NaCa_Exmemb"/>
</dbReference>
<dbReference type="PANTHER" id="PTHR37958:SF1">
    <property type="entry name" value="SODIUM-POTASSIUM_PROTON ANTIPORTER CHAA"/>
    <property type="match status" value="1"/>
</dbReference>
<feature type="transmembrane region" description="Helical" evidence="5">
    <location>
        <begin position="245"/>
        <end position="266"/>
    </location>
</feature>
<feature type="transmembrane region" description="Helical" evidence="5">
    <location>
        <begin position="98"/>
        <end position="120"/>
    </location>
</feature>
<comment type="caution">
    <text evidence="7">The sequence shown here is derived from an EMBL/GenBank/DDBJ whole genome shotgun (WGS) entry which is preliminary data.</text>
</comment>
<evidence type="ECO:0000256" key="5">
    <source>
        <dbReference type="SAM" id="Phobius"/>
    </source>
</evidence>
<evidence type="ECO:0000313" key="8">
    <source>
        <dbReference type="Proteomes" id="UP001183648"/>
    </source>
</evidence>
<gene>
    <name evidence="7" type="ORF">J2S63_001139</name>
</gene>
<feature type="transmembrane region" description="Helical" evidence="5">
    <location>
        <begin position="32"/>
        <end position="51"/>
    </location>
</feature>
<dbReference type="Pfam" id="PF01699">
    <property type="entry name" value="Na_Ca_ex"/>
    <property type="match status" value="2"/>
</dbReference>
<reference evidence="7 8" key="1">
    <citation type="submission" date="2023-07" db="EMBL/GenBank/DDBJ databases">
        <title>Sequencing the genomes of 1000 actinobacteria strains.</title>
        <authorList>
            <person name="Klenk H.-P."/>
        </authorList>
    </citation>
    <scope>NUCLEOTIDE SEQUENCE [LARGE SCALE GENOMIC DNA]</scope>
    <source>
        <strain evidence="7 8">DSM 19426</strain>
    </source>
</reference>
<feature type="transmembrane region" description="Helical" evidence="5">
    <location>
        <begin position="221"/>
        <end position="239"/>
    </location>
</feature>
<feature type="domain" description="Sodium/calcium exchanger membrane region" evidence="6">
    <location>
        <begin position="220"/>
        <end position="362"/>
    </location>
</feature>
<evidence type="ECO:0000313" key="7">
    <source>
        <dbReference type="EMBL" id="MDR7361586.1"/>
    </source>
</evidence>
<dbReference type="Proteomes" id="UP001183648">
    <property type="component" value="Unassembled WGS sequence"/>
</dbReference>
<sequence length="364" mass="37218">MASPTNPPWSLAVPALGIATLGATWGRDLPSWLAALVGVVLVAAVIAAVHHAEMVAARVGEPFGTLTLAIAVTVIEVALILTLMLTTPDEAETLARDTAFAAVMVILAGVVGACLLVGTLKHHAQDFKASGASGALSALTVLVVLTLVLPRFTRSADDGAYTTAQLLVMSAITLALYGVFVFVQTSRHRTYFVPDAPEDPDDGADDPAHAQPSLRTTQASLGLLVACLVSVVGLAKVLSPTLKDIVSTVGAPASTVGVVIAVLVLAPETLAAVRAAAANRLQTSMNLALGSGLASIGLTIPTIAVASLILDIPLELGLTAPEIVLLILAVFVSGMTVQRGRVTVLQGAIHLSVFGAFLFLAFVP</sequence>
<dbReference type="EMBL" id="JAVDYG010000001">
    <property type="protein sequence ID" value="MDR7361586.1"/>
    <property type="molecule type" value="Genomic_DNA"/>
</dbReference>
<feature type="transmembrane region" description="Helical" evidence="5">
    <location>
        <begin position="164"/>
        <end position="183"/>
    </location>
</feature>
<feature type="transmembrane region" description="Helical" evidence="5">
    <location>
        <begin position="316"/>
        <end position="337"/>
    </location>
</feature>
<evidence type="ECO:0000256" key="3">
    <source>
        <dbReference type="ARBA" id="ARBA00022989"/>
    </source>
</evidence>
<keyword evidence="4 5" id="KW-0472">Membrane</keyword>
<protein>
    <submittedName>
        <fullName evidence="7">Ca2+:H+ antiporter</fullName>
    </submittedName>
</protein>
<keyword evidence="2 5" id="KW-0812">Transmembrane</keyword>
<feature type="transmembrane region" description="Helical" evidence="5">
    <location>
        <begin position="132"/>
        <end position="152"/>
    </location>
</feature>